<dbReference type="GO" id="GO:0006508">
    <property type="term" value="P:proteolysis"/>
    <property type="evidence" value="ECO:0007669"/>
    <property type="project" value="UniProtKB-KW"/>
</dbReference>
<evidence type="ECO:0000256" key="3">
    <source>
        <dbReference type="ARBA" id="ARBA00022801"/>
    </source>
</evidence>
<keyword evidence="3" id="KW-0378">Hydrolase</keyword>
<dbReference type="Proteomes" id="UP000177230">
    <property type="component" value="Unassembled WGS sequence"/>
</dbReference>
<dbReference type="SUPFAM" id="SSF50993">
    <property type="entry name" value="Peptidase/esterase 'gauge' domain"/>
    <property type="match status" value="1"/>
</dbReference>
<dbReference type="PRINTS" id="PR00862">
    <property type="entry name" value="PROLIGOPTASE"/>
</dbReference>
<keyword evidence="4" id="KW-0720">Serine protease</keyword>
<dbReference type="InterPro" id="IPR051543">
    <property type="entry name" value="Serine_Peptidase_S9A"/>
</dbReference>
<organism evidence="7 8">
    <name type="scientific">Candidatus Edwardsbacteria bacterium GWF2_54_11</name>
    <dbReference type="NCBI Taxonomy" id="1817851"/>
    <lineage>
        <taxon>Bacteria</taxon>
        <taxon>Candidatus Edwardsiibacteriota</taxon>
    </lineage>
</organism>
<dbReference type="FunFam" id="3.40.50.1820:FF:000005">
    <property type="entry name" value="Prolyl endopeptidase"/>
    <property type="match status" value="1"/>
</dbReference>
<sequence length="696" mass="79615">MLAAAICTSLSFARPGAHLPKPPEAAIARMSDTLFSDIRSDDYRWLRQREDPEVIRYLNSENQYAETVMAPTRALQETLYQEMRGRIKETDLTVPEKMGSYFYYYRTEQGRQYSLFCRKKDRRAAGEEIVFDENAAAHGHQYFDIGSYRISPDHKMLAYTLDTTGSEYYSLHIKHIAKGRVLADSIARVDNSLEWGNDAKTLFYLTLDESHRPYRLYRHVLGTSQSGDDLLYQEDDPKYSLELFKTRSRKYIVLHISSKSTAEERYIEADKPRSGLKILSPRRPGIEYYLEHQGGYFYVLTNQNAVNFKLLRSSTQDGGVWQEVIAPSDSVLLEGVDAFKDFMAVYERRNGLKNIRIIDSKNGTEHYVEFPEPDYSFWPSRNWEYDSYKLRFSYTSFVTPRTVYDYDVRKRAKETLKRQEVLGGYNQDDYRCERIFARAGDGVLIPVSLVYKKGLATDGKSPLVLEGYGAYGASSNSYFSSARLSLLDRGFIYAIAHVRGGGEMGRRWYDQGKLLNKKNSFTDFIACAEYLISQKYSSPDKLVITGGSAGGLLMGAVANMRPDLFKGVVANVPFVDVINTMLDPSIPLTTAEYEEWGNPGDPAYYFYMKSYSPYDNVKRQNYPNMLITAGLNDPRVGFWEPAKWTAKLRALKTDNNLLLLKTNMAAGHGGLTGRFDYLKEEAFEYAFILGLFGIRK</sequence>
<dbReference type="InterPro" id="IPR002470">
    <property type="entry name" value="Peptidase_S9A"/>
</dbReference>
<comment type="caution">
    <text evidence="7">The sequence shown here is derived from an EMBL/GenBank/DDBJ whole genome shotgun (WGS) entry which is preliminary data.</text>
</comment>
<comment type="similarity">
    <text evidence="1">Belongs to the peptidase S9A family.</text>
</comment>
<feature type="domain" description="Peptidase S9A N-terminal" evidence="6">
    <location>
        <begin position="22"/>
        <end position="418"/>
    </location>
</feature>
<reference evidence="7 8" key="1">
    <citation type="journal article" date="2016" name="Nat. Commun.">
        <title>Thousands of microbial genomes shed light on interconnected biogeochemical processes in an aquifer system.</title>
        <authorList>
            <person name="Anantharaman K."/>
            <person name="Brown C.T."/>
            <person name="Hug L.A."/>
            <person name="Sharon I."/>
            <person name="Castelle C.J."/>
            <person name="Probst A.J."/>
            <person name="Thomas B.C."/>
            <person name="Singh A."/>
            <person name="Wilkins M.J."/>
            <person name="Karaoz U."/>
            <person name="Brodie E.L."/>
            <person name="Williams K.H."/>
            <person name="Hubbard S.S."/>
            <person name="Banfield J.F."/>
        </authorList>
    </citation>
    <scope>NUCLEOTIDE SEQUENCE [LARGE SCALE GENOMIC DNA]</scope>
</reference>
<evidence type="ECO:0000256" key="4">
    <source>
        <dbReference type="ARBA" id="ARBA00022825"/>
    </source>
</evidence>
<evidence type="ECO:0000256" key="2">
    <source>
        <dbReference type="ARBA" id="ARBA00022670"/>
    </source>
</evidence>
<dbReference type="SUPFAM" id="SSF53474">
    <property type="entry name" value="alpha/beta-Hydrolases"/>
    <property type="match status" value="1"/>
</dbReference>
<dbReference type="InterPro" id="IPR023302">
    <property type="entry name" value="Pept_S9A_N"/>
</dbReference>
<evidence type="ECO:0000256" key="1">
    <source>
        <dbReference type="ARBA" id="ARBA00005228"/>
    </source>
</evidence>
<evidence type="ECO:0000259" key="5">
    <source>
        <dbReference type="Pfam" id="PF00326"/>
    </source>
</evidence>
<proteinExistence type="inferred from homology"/>
<dbReference type="Pfam" id="PF02897">
    <property type="entry name" value="Peptidase_S9_N"/>
    <property type="match status" value="1"/>
</dbReference>
<dbReference type="AlphaFoldDB" id="A0A1F5RHW3"/>
<accession>A0A1F5RHW3</accession>
<dbReference type="Gene3D" id="2.130.10.120">
    <property type="entry name" value="Prolyl oligopeptidase, N-terminal domain"/>
    <property type="match status" value="1"/>
</dbReference>
<dbReference type="PANTHER" id="PTHR11757">
    <property type="entry name" value="PROTEASE FAMILY S9A OLIGOPEPTIDASE"/>
    <property type="match status" value="1"/>
</dbReference>
<gene>
    <name evidence="7" type="ORF">A2024_06145</name>
</gene>
<keyword evidence="2" id="KW-0645">Protease</keyword>
<name>A0A1F5RHW3_9BACT</name>
<dbReference type="GO" id="GO:0004252">
    <property type="term" value="F:serine-type endopeptidase activity"/>
    <property type="evidence" value="ECO:0007669"/>
    <property type="project" value="InterPro"/>
</dbReference>
<evidence type="ECO:0000313" key="8">
    <source>
        <dbReference type="Proteomes" id="UP000177230"/>
    </source>
</evidence>
<dbReference type="InterPro" id="IPR029058">
    <property type="entry name" value="AB_hydrolase_fold"/>
</dbReference>
<protein>
    <submittedName>
        <fullName evidence="7">Oligopeptidase B</fullName>
    </submittedName>
</protein>
<dbReference type="Pfam" id="PF00326">
    <property type="entry name" value="Peptidase_S9"/>
    <property type="match status" value="1"/>
</dbReference>
<evidence type="ECO:0000259" key="6">
    <source>
        <dbReference type="Pfam" id="PF02897"/>
    </source>
</evidence>
<dbReference type="EMBL" id="MFFM01000009">
    <property type="protein sequence ID" value="OGF14137.1"/>
    <property type="molecule type" value="Genomic_DNA"/>
</dbReference>
<dbReference type="PANTHER" id="PTHR11757:SF19">
    <property type="entry name" value="PROLYL ENDOPEPTIDASE-LIKE"/>
    <property type="match status" value="1"/>
</dbReference>
<feature type="domain" description="Peptidase S9 prolyl oligopeptidase catalytic" evidence="5">
    <location>
        <begin position="479"/>
        <end position="693"/>
    </location>
</feature>
<dbReference type="InterPro" id="IPR001375">
    <property type="entry name" value="Peptidase_S9_cat"/>
</dbReference>
<evidence type="ECO:0000313" key="7">
    <source>
        <dbReference type="EMBL" id="OGF14137.1"/>
    </source>
</evidence>
<dbReference type="Gene3D" id="3.40.50.1820">
    <property type="entry name" value="alpha/beta hydrolase"/>
    <property type="match status" value="1"/>
</dbReference>